<proteinExistence type="predicted"/>
<reference evidence="2" key="1">
    <citation type="journal article" date="2019" name="Int. J. Syst. Evol. Microbiol.">
        <title>The Global Catalogue of Microorganisms (GCM) 10K type strain sequencing project: providing services to taxonomists for standard genome sequencing and annotation.</title>
        <authorList>
            <consortium name="The Broad Institute Genomics Platform"/>
            <consortium name="The Broad Institute Genome Sequencing Center for Infectious Disease"/>
            <person name="Wu L."/>
            <person name="Ma J."/>
        </authorList>
    </citation>
    <scope>NUCLEOTIDE SEQUENCE [LARGE SCALE GENOMIC DNA]</scope>
    <source>
        <strain evidence="2">CGMCC 1.16031</strain>
    </source>
</reference>
<keyword evidence="2" id="KW-1185">Reference proteome</keyword>
<sequence length="252" mass="28265">MNNKIQIKLSIVNSASNGRCIQVQAVESLKKGTKMHRSRQISLDKVPDLKKAWAIVNGFNTELAKDFNVEPAQLPPTMEDFLKMRGRMDLIGGERTTYVGSQAANKERVGSSAAANYINDMAKLRVAIKSAIAFHGFEQVIENLQRGLDYANEITKEEREKEANKNAILMKTARDIYTSRQQGVSIPHMGAEIEKFVKMVQAEEENKAIMKSKSRPLYRLNGTDWDGEGNAPASFKKFLRDSGQDLEALRVM</sequence>
<comment type="caution">
    <text evidence="1">The sequence shown here is derived from an EMBL/GenBank/DDBJ whole genome shotgun (WGS) entry which is preliminary data.</text>
</comment>
<dbReference type="RefSeq" id="WP_131258633.1">
    <property type="nucleotide sequence ID" value="NZ_JBHSUS010000001.1"/>
</dbReference>
<evidence type="ECO:0000313" key="1">
    <source>
        <dbReference type="EMBL" id="MFC6441026.1"/>
    </source>
</evidence>
<dbReference type="Proteomes" id="UP001596364">
    <property type="component" value="Unassembled WGS sequence"/>
</dbReference>
<accession>A0ABW1XMY1</accession>
<organism evidence="1 2">
    <name type="scientific">Pseudobowmanella zhangzhouensis</name>
    <dbReference type="NCBI Taxonomy" id="1537679"/>
    <lineage>
        <taxon>Bacteria</taxon>
        <taxon>Pseudomonadati</taxon>
        <taxon>Pseudomonadota</taxon>
        <taxon>Gammaproteobacteria</taxon>
        <taxon>Alteromonadales</taxon>
        <taxon>Alteromonadaceae</taxon>
    </lineage>
</organism>
<gene>
    <name evidence="1" type="ORF">ACFP85_12805</name>
</gene>
<dbReference type="EMBL" id="JBHSUS010000001">
    <property type="protein sequence ID" value="MFC6441026.1"/>
    <property type="molecule type" value="Genomic_DNA"/>
</dbReference>
<protein>
    <submittedName>
        <fullName evidence="1">Uncharacterized protein</fullName>
    </submittedName>
</protein>
<name>A0ABW1XMY1_9ALTE</name>
<evidence type="ECO:0000313" key="2">
    <source>
        <dbReference type="Proteomes" id="UP001596364"/>
    </source>
</evidence>